<feature type="non-terminal residue" evidence="2">
    <location>
        <position position="1"/>
    </location>
</feature>
<dbReference type="EMBL" id="BKCJ011019325">
    <property type="protein sequence ID" value="GFC68269.1"/>
    <property type="molecule type" value="Genomic_DNA"/>
</dbReference>
<dbReference type="AlphaFoldDB" id="A0A699QFQ2"/>
<gene>
    <name evidence="2" type="ORF">Tci_840239</name>
</gene>
<evidence type="ECO:0000313" key="2">
    <source>
        <dbReference type="EMBL" id="GFC68269.1"/>
    </source>
</evidence>
<organism evidence="2">
    <name type="scientific">Tanacetum cinerariifolium</name>
    <name type="common">Dalmatian daisy</name>
    <name type="synonym">Chrysanthemum cinerariifolium</name>
    <dbReference type="NCBI Taxonomy" id="118510"/>
    <lineage>
        <taxon>Eukaryota</taxon>
        <taxon>Viridiplantae</taxon>
        <taxon>Streptophyta</taxon>
        <taxon>Embryophyta</taxon>
        <taxon>Tracheophyta</taxon>
        <taxon>Spermatophyta</taxon>
        <taxon>Magnoliopsida</taxon>
        <taxon>eudicotyledons</taxon>
        <taxon>Gunneridae</taxon>
        <taxon>Pentapetalae</taxon>
        <taxon>asterids</taxon>
        <taxon>campanulids</taxon>
        <taxon>Asterales</taxon>
        <taxon>Asteraceae</taxon>
        <taxon>Asteroideae</taxon>
        <taxon>Anthemideae</taxon>
        <taxon>Anthemidinae</taxon>
        <taxon>Tanacetum</taxon>
    </lineage>
</organism>
<feature type="region of interest" description="Disordered" evidence="1">
    <location>
        <begin position="43"/>
        <end position="69"/>
    </location>
</feature>
<feature type="compositionally biased region" description="Acidic residues" evidence="1">
    <location>
        <begin position="130"/>
        <end position="145"/>
    </location>
</feature>
<feature type="compositionally biased region" description="Low complexity" evidence="1">
    <location>
        <begin position="56"/>
        <end position="69"/>
    </location>
</feature>
<accession>A0A699QFQ2</accession>
<comment type="caution">
    <text evidence="2">The sequence shown here is derived from an EMBL/GenBank/DDBJ whole genome shotgun (WGS) entry which is preliminary data.</text>
</comment>
<reference evidence="2" key="1">
    <citation type="journal article" date="2019" name="Sci. Rep.">
        <title>Draft genome of Tanacetum cinerariifolium, the natural source of mosquito coil.</title>
        <authorList>
            <person name="Yamashiro T."/>
            <person name="Shiraishi A."/>
            <person name="Satake H."/>
            <person name="Nakayama K."/>
        </authorList>
    </citation>
    <scope>NUCLEOTIDE SEQUENCE</scope>
</reference>
<protein>
    <submittedName>
        <fullName evidence="2">Uncharacterized protein</fullName>
    </submittedName>
</protein>
<name>A0A699QFQ2_TANCI</name>
<feature type="compositionally biased region" description="Low complexity" evidence="1">
    <location>
        <begin position="104"/>
        <end position="117"/>
    </location>
</feature>
<evidence type="ECO:0000256" key="1">
    <source>
        <dbReference type="SAM" id="MobiDB-lite"/>
    </source>
</evidence>
<sequence>LAHFDSEIISQTIGAQSSRVPTSLPDDPYVSVKQANLVDTNTESKPVEDLRETETLSLSQRRLPQRQSSLRILSHRTLRLPHHIPQPKVAALSPSSFRKRYRSSYETPSPSSSLILPIRKRYREDKGPGSEDEGPGSGEEEDEAAPEGQQQAVPTKDTYNNP</sequence>
<proteinExistence type="predicted"/>
<feature type="compositionally biased region" description="Basic and acidic residues" evidence="1">
    <location>
        <begin position="45"/>
        <end position="54"/>
    </location>
</feature>
<feature type="region of interest" description="Disordered" evidence="1">
    <location>
        <begin position="82"/>
        <end position="162"/>
    </location>
</feature>